<dbReference type="AlphaFoldDB" id="A0AAX6MBV8"/>
<dbReference type="Pfam" id="PF01565">
    <property type="entry name" value="FAD_binding_4"/>
    <property type="match status" value="1"/>
</dbReference>
<dbReference type="GO" id="GO:0071949">
    <property type="term" value="F:FAD binding"/>
    <property type="evidence" value="ECO:0007669"/>
    <property type="project" value="InterPro"/>
</dbReference>
<evidence type="ECO:0000256" key="1">
    <source>
        <dbReference type="ARBA" id="ARBA00005466"/>
    </source>
</evidence>
<dbReference type="GO" id="GO:0016491">
    <property type="term" value="F:oxidoreductase activity"/>
    <property type="evidence" value="ECO:0007669"/>
    <property type="project" value="UniProtKB-KW"/>
</dbReference>
<dbReference type="InterPro" id="IPR036318">
    <property type="entry name" value="FAD-bd_PCMH-like_sf"/>
</dbReference>
<feature type="domain" description="FAD-binding PCMH-type" evidence="6">
    <location>
        <begin position="79"/>
        <end position="254"/>
    </location>
</feature>
<dbReference type="EMBL" id="JBANMG010000008">
    <property type="protein sequence ID" value="KAK6949906.1"/>
    <property type="molecule type" value="Genomic_DNA"/>
</dbReference>
<proteinExistence type="inferred from homology"/>
<keyword evidence="4" id="KW-0560">Oxidoreductase</keyword>
<evidence type="ECO:0000256" key="3">
    <source>
        <dbReference type="ARBA" id="ARBA00022827"/>
    </source>
</evidence>
<dbReference type="InterPro" id="IPR006094">
    <property type="entry name" value="Oxid_FAD_bind_N"/>
</dbReference>
<comment type="caution">
    <text evidence="7">The sequence shown here is derived from an EMBL/GenBank/DDBJ whole genome shotgun (WGS) entry which is preliminary data.</text>
</comment>
<reference evidence="7 8" key="1">
    <citation type="journal article" date="2024" name="Front Chem Biol">
        <title>Unveiling the potential of Daldinia eschscholtzii MFLUCC 19-0629 through bioactivity and bioinformatics studies for enhanced sustainable agriculture production.</title>
        <authorList>
            <person name="Brooks S."/>
            <person name="Weaver J.A."/>
            <person name="Klomchit A."/>
            <person name="Alharthi S.A."/>
            <person name="Onlamun T."/>
            <person name="Nurani R."/>
            <person name="Vong T.K."/>
            <person name="Alberti F."/>
            <person name="Greco C."/>
        </authorList>
    </citation>
    <scope>NUCLEOTIDE SEQUENCE [LARGE SCALE GENOMIC DNA]</scope>
    <source>
        <strain evidence="7">MFLUCC 19-0629</strain>
    </source>
</reference>
<dbReference type="InterPro" id="IPR050416">
    <property type="entry name" value="FAD-linked_Oxidoreductase"/>
</dbReference>
<evidence type="ECO:0000259" key="6">
    <source>
        <dbReference type="PROSITE" id="PS51387"/>
    </source>
</evidence>
<evidence type="ECO:0000313" key="7">
    <source>
        <dbReference type="EMBL" id="KAK6949906.1"/>
    </source>
</evidence>
<dbReference type="PANTHER" id="PTHR42973">
    <property type="entry name" value="BINDING OXIDOREDUCTASE, PUTATIVE (AFU_ORTHOLOGUE AFUA_1G17690)-RELATED"/>
    <property type="match status" value="1"/>
</dbReference>
<dbReference type="SUPFAM" id="SSF56176">
    <property type="entry name" value="FAD-binding/transporter-associated domain-like"/>
    <property type="match status" value="1"/>
</dbReference>
<evidence type="ECO:0000256" key="5">
    <source>
        <dbReference type="SAM" id="SignalP"/>
    </source>
</evidence>
<evidence type="ECO:0000256" key="4">
    <source>
        <dbReference type="ARBA" id="ARBA00023002"/>
    </source>
</evidence>
<evidence type="ECO:0000313" key="8">
    <source>
        <dbReference type="Proteomes" id="UP001369815"/>
    </source>
</evidence>
<accession>A0AAX6MBV8</accession>
<dbReference type="PROSITE" id="PS51387">
    <property type="entry name" value="FAD_PCMH"/>
    <property type="match status" value="1"/>
</dbReference>
<dbReference type="InterPro" id="IPR016169">
    <property type="entry name" value="FAD-bd_PCMH_sub2"/>
</dbReference>
<sequence>MLKTCISAAALAGRLVAASDLAWTPPSLVPKAAGYPVASNISGIVPCDALREAGLGDRLLFATDAGYEPHLETWYAVNARLRPDCLVLPHNAEEVATALTTLVKANNGGGDWHIAVRSGGHSFPGSNNIANGVTIDLSMMNSSSYDPETKLAKIQPGGRWRNVYSDLHDAGVVVTGGRDGDVGVGGFLLGGGNSFFSGRMGFGCDSVKNFEVVLANGTIINANSTANSDLWRALKGGSSNYGIVTRYDMEALPTRDLYYDLRALSLNYSDAVIEAVIGYTNQDQSFADNALVTYWTHDASSSPETLVNTIYVNVEGNGNATSAFDKVRRLPALFKSSTVQNMAEAANGSQLEGGTRNAGTTLTFRNNPQILRQVVDLHEDFVKRLSDRMDPKKFTTMVFFQPIPSYMAAIAEEQGGNMLGLESLGGNAVMFTGGVTVDSDDRDFGVAKAELAVFTAQVKELSKSLNGDLDFVYLNYAEANQDPLATYGAKNIQHMRDVAAKYDPTQVFQKRIPGGFKISRVA</sequence>
<comment type="similarity">
    <text evidence="1">Belongs to the oxygen-dependent FAD-linked oxidoreductase family.</text>
</comment>
<gene>
    <name evidence="7" type="ORF">Daesc_008229</name>
</gene>
<feature type="signal peptide" evidence="5">
    <location>
        <begin position="1"/>
        <end position="18"/>
    </location>
</feature>
<feature type="chain" id="PRO_5043926542" description="FAD-binding PCMH-type domain-containing protein" evidence="5">
    <location>
        <begin position="19"/>
        <end position="522"/>
    </location>
</feature>
<name>A0AAX6MBV8_9PEZI</name>
<keyword evidence="8" id="KW-1185">Reference proteome</keyword>
<evidence type="ECO:0000256" key="2">
    <source>
        <dbReference type="ARBA" id="ARBA00022630"/>
    </source>
</evidence>
<keyword evidence="2" id="KW-0285">Flavoprotein</keyword>
<protein>
    <recommendedName>
        <fullName evidence="6">FAD-binding PCMH-type domain-containing protein</fullName>
    </recommendedName>
</protein>
<keyword evidence="5" id="KW-0732">Signal</keyword>
<dbReference type="PANTHER" id="PTHR42973:SF53">
    <property type="entry name" value="FAD-BINDING PCMH-TYPE DOMAIN-CONTAINING PROTEIN-RELATED"/>
    <property type="match status" value="1"/>
</dbReference>
<dbReference type="Gene3D" id="3.30.465.10">
    <property type="match status" value="1"/>
</dbReference>
<organism evidence="7 8">
    <name type="scientific">Daldinia eschscholtzii</name>
    <dbReference type="NCBI Taxonomy" id="292717"/>
    <lineage>
        <taxon>Eukaryota</taxon>
        <taxon>Fungi</taxon>
        <taxon>Dikarya</taxon>
        <taxon>Ascomycota</taxon>
        <taxon>Pezizomycotina</taxon>
        <taxon>Sordariomycetes</taxon>
        <taxon>Xylariomycetidae</taxon>
        <taxon>Xylariales</taxon>
        <taxon>Hypoxylaceae</taxon>
        <taxon>Daldinia</taxon>
    </lineage>
</organism>
<dbReference type="InterPro" id="IPR016166">
    <property type="entry name" value="FAD-bd_PCMH"/>
</dbReference>
<keyword evidence="3" id="KW-0274">FAD</keyword>
<dbReference type="Proteomes" id="UP001369815">
    <property type="component" value="Unassembled WGS sequence"/>
</dbReference>